<proteinExistence type="predicted"/>
<dbReference type="NCBIfam" id="NF045620">
    <property type="entry name" value="Sfum_1244_fam"/>
    <property type="match status" value="1"/>
</dbReference>
<dbReference type="AlphaFoldDB" id="A0A0A6P9D5"/>
<dbReference type="Pfam" id="PF21739">
    <property type="entry name" value="DUF6866_N"/>
    <property type="match status" value="1"/>
</dbReference>
<evidence type="ECO:0000259" key="1">
    <source>
        <dbReference type="Pfam" id="PF21739"/>
    </source>
</evidence>
<dbReference type="EMBL" id="JSZA02000005">
    <property type="protein sequence ID" value="KHD07385.1"/>
    <property type="molecule type" value="Genomic_DNA"/>
</dbReference>
<comment type="caution">
    <text evidence="3">The sequence shown here is derived from an EMBL/GenBank/DDBJ whole genome shotgun (WGS) entry which is preliminary data.</text>
</comment>
<reference evidence="3 4" key="1">
    <citation type="journal article" date="2016" name="Front. Microbiol.">
        <title>Single-Cell (Meta-)Genomics of a Dimorphic Candidatus Thiomargarita nelsonii Reveals Genomic Plasticity.</title>
        <authorList>
            <person name="Flood B.E."/>
            <person name="Fliss P."/>
            <person name="Jones D.S."/>
            <person name="Dick G.J."/>
            <person name="Jain S."/>
            <person name="Kaster A.K."/>
            <person name="Winkel M."/>
            <person name="Mussmann M."/>
            <person name="Bailey J."/>
        </authorList>
    </citation>
    <scope>NUCLEOTIDE SEQUENCE [LARGE SCALE GENOMIC DNA]</scope>
    <source>
        <strain evidence="3">Hydrate Ridge</strain>
    </source>
</reference>
<protein>
    <submittedName>
        <fullName evidence="3">Uncharacterized protein</fullName>
    </submittedName>
</protein>
<sequence>MPDLQKLYDTVQQNCHISDGLHAQDYGLCIYLLKMRELYRWEKALPLTAQLSKDDLGEWLSAREHFWENLVDKSFDCIPIDNECYEPFDTSAINRALLPQAIVYAGGYGAFCKPSFFLGILHKQAWREGVEILIVGHEMARDLSAPPAMSLGTTIFIRRESVRRTLWERIEEWSWKKPENHFARLLEKYQVDQNMETALDRMTDDEIETLIDHEIGEVQIRPLLGDNWEKMLVAISGTQAEKIARAVRDHLADCLVTLPKLLERGQPSALLFYMANFQGMRQVLFPVLQTAYQQWLADQSHLEGITEVVNKGKTHWLKTAESLLACYAANPADCASLINRQMETFKC</sequence>
<gene>
    <name evidence="3" type="ORF">PN36_02215</name>
</gene>
<evidence type="ECO:0000313" key="4">
    <source>
        <dbReference type="Proteomes" id="UP000030428"/>
    </source>
</evidence>
<organism evidence="3 4">
    <name type="scientific">Candidatus Thiomargarita nelsonii</name>
    <dbReference type="NCBI Taxonomy" id="1003181"/>
    <lineage>
        <taxon>Bacteria</taxon>
        <taxon>Pseudomonadati</taxon>
        <taxon>Pseudomonadota</taxon>
        <taxon>Gammaproteobacteria</taxon>
        <taxon>Thiotrichales</taxon>
        <taxon>Thiotrichaceae</taxon>
        <taxon>Thiomargarita</taxon>
    </lineage>
</organism>
<dbReference type="InterPro" id="IPR049199">
    <property type="entry name" value="DUF6866_N"/>
</dbReference>
<evidence type="ECO:0000259" key="2">
    <source>
        <dbReference type="Pfam" id="PF21740"/>
    </source>
</evidence>
<dbReference type="InterPro" id="IPR054640">
    <property type="entry name" value="Sfum_1244-like"/>
</dbReference>
<dbReference type="Pfam" id="PF21740">
    <property type="entry name" value="DUF6866_C"/>
    <property type="match status" value="1"/>
</dbReference>
<dbReference type="InterPro" id="IPR049200">
    <property type="entry name" value="DUF6866_C"/>
</dbReference>
<accession>A0A0A6P9D5</accession>
<evidence type="ECO:0000313" key="3">
    <source>
        <dbReference type="EMBL" id="KHD07385.1"/>
    </source>
</evidence>
<feature type="domain" description="DUF6866" evidence="2">
    <location>
        <begin position="163"/>
        <end position="343"/>
    </location>
</feature>
<name>A0A0A6P9D5_9GAMM</name>
<keyword evidence="4" id="KW-1185">Reference proteome</keyword>
<feature type="domain" description="DUF6866" evidence="1">
    <location>
        <begin position="7"/>
        <end position="158"/>
    </location>
</feature>
<dbReference type="Proteomes" id="UP000030428">
    <property type="component" value="Unassembled WGS sequence"/>
</dbReference>